<name>A0A1H8I2X9_9SPHN</name>
<evidence type="ECO:0000256" key="1">
    <source>
        <dbReference type="SAM" id="Phobius"/>
    </source>
</evidence>
<keyword evidence="1" id="KW-0472">Membrane</keyword>
<feature type="domain" description="J" evidence="2">
    <location>
        <begin position="5"/>
        <end position="67"/>
    </location>
</feature>
<dbReference type="PANTHER" id="PTHR44825">
    <property type="match status" value="1"/>
</dbReference>
<dbReference type="Pfam" id="PF00226">
    <property type="entry name" value="DnaJ"/>
    <property type="match status" value="1"/>
</dbReference>
<organism evidence="3 4">
    <name type="scientific">Sphingomonas gellani</name>
    <dbReference type="NCBI Taxonomy" id="1166340"/>
    <lineage>
        <taxon>Bacteria</taxon>
        <taxon>Pseudomonadati</taxon>
        <taxon>Pseudomonadota</taxon>
        <taxon>Alphaproteobacteria</taxon>
        <taxon>Sphingomonadales</taxon>
        <taxon>Sphingomonadaceae</taxon>
        <taxon>Sphingomonas</taxon>
    </lineage>
</organism>
<proteinExistence type="predicted"/>
<dbReference type="CDD" id="cd06257">
    <property type="entry name" value="DnaJ"/>
    <property type="match status" value="1"/>
</dbReference>
<dbReference type="SMART" id="SM00271">
    <property type="entry name" value="DnaJ"/>
    <property type="match status" value="1"/>
</dbReference>
<dbReference type="AlphaFoldDB" id="A0A1H8I2X9"/>
<keyword evidence="1" id="KW-0812">Transmembrane</keyword>
<dbReference type="Proteomes" id="UP000199206">
    <property type="component" value="Unassembled WGS sequence"/>
</dbReference>
<dbReference type="STRING" id="1166340.SAMN05192583_3188"/>
<reference evidence="4" key="1">
    <citation type="submission" date="2016-10" db="EMBL/GenBank/DDBJ databases">
        <authorList>
            <person name="Varghese N."/>
            <person name="Submissions S."/>
        </authorList>
    </citation>
    <scope>NUCLEOTIDE SEQUENCE [LARGE SCALE GENOMIC DNA]</scope>
    <source>
        <strain evidence="4">S6-262</strain>
    </source>
</reference>
<dbReference type="InterPro" id="IPR052763">
    <property type="entry name" value="DnaJ_C4"/>
</dbReference>
<dbReference type="SUPFAM" id="SSF46565">
    <property type="entry name" value="Chaperone J-domain"/>
    <property type="match status" value="1"/>
</dbReference>
<accession>A0A1H8I2X9</accession>
<evidence type="ECO:0000313" key="3">
    <source>
        <dbReference type="EMBL" id="SEN62691.1"/>
    </source>
</evidence>
<keyword evidence="4" id="KW-1185">Reference proteome</keyword>
<dbReference type="Gene3D" id="1.10.287.110">
    <property type="entry name" value="DnaJ domain"/>
    <property type="match status" value="1"/>
</dbReference>
<evidence type="ECO:0000313" key="4">
    <source>
        <dbReference type="Proteomes" id="UP000199206"/>
    </source>
</evidence>
<evidence type="ECO:0000259" key="2">
    <source>
        <dbReference type="PROSITE" id="PS50076"/>
    </source>
</evidence>
<dbReference type="PRINTS" id="PR00625">
    <property type="entry name" value="JDOMAIN"/>
</dbReference>
<dbReference type="RefSeq" id="WP_093666705.1">
    <property type="nucleotide sequence ID" value="NZ_FOCF01000009.1"/>
</dbReference>
<dbReference type="InterPro" id="IPR001623">
    <property type="entry name" value="DnaJ_domain"/>
</dbReference>
<dbReference type="EMBL" id="FOCF01000009">
    <property type="protein sequence ID" value="SEN62691.1"/>
    <property type="molecule type" value="Genomic_DNA"/>
</dbReference>
<sequence>MTERNFYQVLGVGRSASPDDIRAAYIRLVKRHHPDVVGYLPSRLRDVQQAYRCLSNSETRETHDRALAQDERAHLARQRSIQRRLGRYDHRHPRPLPRTRRWRWPKLAVAAAGIVLAIRLSLTLYG</sequence>
<protein>
    <submittedName>
        <fullName evidence="3">DnaJ domain-containing protein</fullName>
    </submittedName>
</protein>
<keyword evidence="1" id="KW-1133">Transmembrane helix</keyword>
<dbReference type="InterPro" id="IPR036869">
    <property type="entry name" value="J_dom_sf"/>
</dbReference>
<dbReference type="PROSITE" id="PS50076">
    <property type="entry name" value="DNAJ_2"/>
    <property type="match status" value="1"/>
</dbReference>
<feature type="transmembrane region" description="Helical" evidence="1">
    <location>
        <begin position="107"/>
        <end position="125"/>
    </location>
</feature>
<dbReference type="PANTHER" id="PTHR44825:SF1">
    <property type="entry name" value="DNAJ HOMOLOG SUBFAMILY C MEMBER 4"/>
    <property type="match status" value="1"/>
</dbReference>
<dbReference type="OrthoDB" id="9779889at2"/>
<gene>
    <name evidence="3" type="ORF">SAMN05192583_3188</name>
</gene>